<dbReference type="EMBL" id="RBZP01000001">
    <property type="protein sequence ID" value="RKQ37668.1"/>
    <property type="molecule type" value="Genomic_DNA"/>
</dbReference>
<accession>A0A495ACJ8</accession>
<organism evidence="1 2">
    <name type="scientific">Oceanobacillus halophilus</name>
    <dbReference type="NCBI Taxonomy" id="930130"/>
    <lineage>
        <taxon>Bacteria</taxon>
        <taxon>Bacillati</taxon>
        <taxon>Bacillota</taxon>
        <taxon>Bacilli</taxon>
        <taxon>Bacillales</taxon>
        <taxon>Bacillaceae</taxon>
        <taxon>Oceanobacillus</taxon>
    </lineage>
</organism>
<sequence length="239" mass="27620">MNHTYLKNAIVFVTVLLLSGCLYPDSELSKNQIAYEDQLKTVQAAVDDYRDETNGLVPIRTKENETPIFEKYIVDFNSLKERNLLSEVPANAFENGGVYQYVLITPDDNPRVKLIDLRLTEKIRSINIRLQAYRDEYLYPPFGEVISEGIYTIDYEKIDLESPPTVESPYSKEGLPIIMDTDGNLYIDYRMDLNRALEDFSHSFEEGDDIRYLLAENTPFVPAYSLPYTIKDEEPVFLQ</sequence>
<protein>
    <recommendedName>
        <fullName evidence="3">ABC transporter periplasmic binding protein yphF</fullName>
    </recommendedName>
</protein>
<name>A0A495ACJ8_9BACI</name>
<dbReference type="AlphaFoldDB" id="A0A495ACJ8"/>
<evidence type="ECO:0000313" key="2">
    <source>
        <dbReference type="Proteomes" id="UP000269301"/>
    </source>
</evidence>
<dbReference type="OrthoDB" id="2449131at2"/>
<proteinExistence type="predicted"/>
<evidence type="ECO:0000313" key="1">
    <source>
        <dbReference type="EMBL" id="RKQ37668.1"/>
    </source>
</evidence>
<keyword evidence="2" id="KW-1185">Reference proteome</keyword>
<evidence type="ECO:0008006" key="3">
    <source>
        <dbReference type="Google" id="ProtNLM"/>
    </source>
</evidence>
<reference evidence="1 2" key="1">
    <citation type="journal article" date="2016" name="Int. J. Syst. Evol. Microbiol.">
        <title>Oceanobacillus halophilus sp. nov., a novel moderately halophilic bacterium from a hypersaline lake.</title>
        <authorList>
            <person name="Amoozegar M.A."/>
            <person name="Bagheri M."/>
            <person name="Makhdoumi A."/>
            <person name="Nikou M.M."/>
            <person name="Fazeli S.A.S."/>
            <person name="Schumann P."/>
            <person name="Sproer C."/>
            <person name="Sanchez-Porro C."/>
            <person name="Ventosa A."/>
        </authorList>
    </citation>
    <scope>NUCLEOTIDE SEQUENCE [LARGE SCALE GENOMIC DNA]</scope>
    <source>
        <strain evidence="1 2">DSM 23996</strain>
    </source>
</reference>
<gene>
    <name evidence="1" type="ORF">D8M06_02365</name>
</gene>
<dbReference type="PROSITE" id="PS51257">
    <property type="entry name" value="PROKAR_LIPOPROTEIN"/>
    <property type="match status" value="1"/>
</dbReference>
<dbReference type="Proteomes" id="UP000269301">
    <property type="component" value="Unassembled WGS sequence"/>
</dbReference>
<dbReference type="RefSeq" id="WP_121202745.1">
    <property type="nucleotide sequence ID" value="NZ_RBZP01000001.1"/>
</dbReference>
<comment type="caution">
    <text evidence="1">The sequence shown here is derived from an EMBL/GenBank/DDBJ whole genome shotgun (WGS) entry which is preliminary data.</text>
</comment>